<sequence>MDATEDLYCAEQISIPPMFPYLLRQYAKAAIRTQPVDLLKWSTTYFRCLSLNCPPPVKTRLEYPLPDDWHGLTPGWVKSLYLQIHPNTAVEFTVLWDRWVGSCLEHEQLIQILCLGGFKNPSAVPWLKFIGLCTSMISNSLTQTMIMVCEIISEEPEGASASITIENFLEIYKFLASIDASKGQWLKNRYFPDSLLGLWKEKREKFEEAKKFEESEEEGEICSEHIICETADGGTELPVDLTKEISCPSIKEDDYQKIEDYLEAQEKLAEAQEEEMEEAGETESEDLAYHKGGERRPIVDTTDTTDVETDGVGASTQDTEELIEREKGRQEAFRTEERQILADMDEKQKAQFEKDKLEGKDIQLIQKKVPQEPDFEEKGLLEDLAKLKALQEEMRGEDDHELEEYKRQLMQQLEKTPSELEAMSHFASKLQNQEEKVLMIIQTEDTETKSESVEETVEEEDDKKYEEIFVEANTGIGPKVPEDLVKEVEKYMKDMAKVQHGMVMPRNIRHYDCPPLEEIDDLEKEIKLLDMDKK</sequence>
<evidence type="ECO:0000256" key="1">
    <source>
        <dbReference type="ARBA" id="ARBA00004230"/>
    </source>
</evidence>
<keyword evidence="8" id="KW-1185">Reference proteome</keyword>
<evidence type="ECO:0000313" key="7">
    <source>
        <dbReference type="EMBL" id="KAL3270866.1"/>
    </source>
</evidence>
<protein>
    <submittedName>
        <fullName evidence="7">Uncharacterized protein</fullName>
    </submittedName>
</protein>
<keyword evidence="4" id="KW-0966">Cell projection</keyword>
<gene>
    <name evidence="7" type="ORF">HHI36_021383</name>
</gene>
<organism evidence="7 8">
    <name type="scientific">Cryptolaemus montrouzieri</name>
    <dbReference type="NCBI Taxonomy" id="559131"/>
    <lineage>
        <taxon>Eukaryota</taxon>
        <taxon>Metazoa</taxon>
        <taxon>Ecdysozoa</taxon>
        <taxon>Arthropoda</taxon>
        <taxon>Hexapoda</taxon>
        <taxon>Insecta</taxon>
        <taxon>Pterygota</taxon>
        <taxon>Neoptera</taxon>
        <taxon>Endopterygota</taxon>
        <taxon>Coleoptera</taxon>
        <taxon>Polyphaga</taxon>
        <taxon>Cucujiformia</taxon>
        <taxon>Coccinelloidea</taxon>
        <taxon>Coccinellidae</taxon>
        <taxon>Scymninae</taxon>
        <taxon>Scymnini</taxon>
        <taxon>Cryptolaemus</taxon>
    </lineage>
</organism>
<dbReference type="EMBL" id="JABFTP020000042">
    <property type="protein sequence ID" value="KAL3270866.1"/>
    <property type="molecule type" value="Genomic_DNA"/>
</dbReference>
<accession>A0ABD2MXJ3</accession>
<evidence type="ECO:0000256" key="3">
    <source>
        <dbReference type="ARBA" id="ARBA00023069"/>
    </source>
</evidence>
<comment type="subcellular location">
    <subcellularLocation>
        <location evidence="1">Cell projection</location>
        <location evidence="1">Cilium</location>
        <location evidence="1">Flagellum</location>
    </subcellularLocation>
</comment>
<name>A0ABD2MXJ3_9CUCU</name>
<dbReference type="Proteomes" id="UP001516400">
    <property type="component" value="Unassembled WGS sequence"/>
</dbReference>
<evidence type="ECO:0000256" key="2">
    <source>
        <dbReference type="ARBA" id="ARBA00022846"/>
    </source>
</evidence>
<dbReference type="PANTHER" id="PTHR14952">
    <property type="entry name" value="ROPPORIN-1-LIKE PROTEIN"/>
    <property type="match status" value="1"/>
</dbReference>
<feature type="region of interest" description="Disordered" evidence="6">
    <location>
        <begin position="268"/>
        <end position="322"/>
    </location>
</feature>
<reference evidence="7 8" key="1">
    <citation type="journal article" date="2021" name="BMC Biol.">
        <title>Horizontally acquired antibacterial genes associated with adaptive radiation of ladybird beetles.</title>
        <authorList>
            <person name="Li H.S."/>
            <person name="Tang X.F."/>
            <person name="Huang Y.H."/>
            <person name="Xu Z.Y."/>
            <person name="Chen M.L."/>
            <person name="Du X.Y."/>
            <person name="Qiu B.Y."/>
            <person name="Chen P.T."/>
            <person name="Zhang W."/>
            <person name="Slipinski A."/>
            <person name="Escalona H.E."/>
            <person name="Waterhouse R.M."/>
            <person name="Zwick A."/>
            <person name="Pang H."/>
        </authorList>
    </citation>
    <scope>NUCLEOTIDE SEQUENCE [LARGE SCALE GENOMIC DNA]</scope>
    <source>
        <strain evidence="7">SYSU2018</strain>
    </source>
</reference>
<proteinExistence type="inferred from homology"/>
<dbReference type="AlphaFoldDB" id="A0ABD2MXJ3"/>
<evidence type="ECO:0000256" key="6">
    <source>
        <dbReference type="SAM" id="MobiDB-lite"/>
    </source>
</evidence>
<feature type="compositionally biased region" description="Basic and acidic residues" evidence="6">
    <location>
        <begin position="287"/>
        <end position="298"/>
    </location>
</feature>
<comment type="similarity">
    <text evidence="5">Belongs to the ropporin family.</text>
</comment>
<evidence type="ECO:0000313" key="8">
    <source>
        <dbReference type="Proteomes" id="UP001516400"/>
    </source>
</evidence>
<evidence type="ECO:0000256" key="5">
    <source>
        <dbReference type="ARBA" id="ARBA00035651"/>
    </source>
</evidence>
<dbReference type="Gene3D" id="1.20.890.10">
    <property type="entry name" value="cAMP-dependent protein kinase regulatory subunit, dimerization-anchoring domain"/>
    <property type="match status" value="1"/>
</dbReference>
<feature type="compositionally biased region" description="Acidic residues" evidence="6">
    <location>
        <begin position="271"/>
        <end position="286"/>
    </location>
</feature>
<evidence type="ECO:0000256" key="4">
    <source>
        <dbReference type="ARBA" id="ARBA00023273"/>
    </source>
</evidence>
<comment type="caution">
    <text evidence="7">The sequence shown here is derived from an EMBL/GenBank/DDBJ whole genome shotgun (WGS) entry which is preliminary data.</text>
</comment>
<keyword evidence="3" id="KW-0969">Cilium</keyword>
<dbReference type="PANTHER" id="PTHR14952:SF9">
    <property type="entry name" value="EF-HAND DOMAIN-CONTAINING PROTEIN"/>
    <property type="match status" value="1"/>
</dbReference>
<feature type="region of interest" description="Disordered" evidence="6">
    <location>
        <begin position="443"/>
        <end position="462"/>
    </location>
</feature>
<dbReference type="GO" id="GO:0031514">
    <property type="term" value="C:motile cilium"/>
    <property type="evidence" value="ECO:0007669"/>
    <property type="project" value="UniProtKB-SubCell"/>
</dbReference>
<keyword evidence="2" id="KW-0282">Flagellum</keyword>
<dbReference type="SUPFAM" id="SSF47391">
    <property type="entry name" value="Dimerization-anchoring domain of cAMP-dependent PK regulatory subunit"/>
    <property type="match status" value="1"/>
</dbReference>